<evidence type="ECO:0000313" key="4">
    <source>
        <dbReference type="Proteomes" id="UP001519343"/>
    </source>
</evidence>
<organism evidence="3 4">
    <name type="scientific">Ammoniphilus resinae</name>
    <dbReference type="NCBI Taxonomy" id="861532"/>
    <lineage>
        <taxon>Bacteria</taxon>
        <taxon>Bacillati</taxon>
        <taxon>Bacillota</taxon>
        <taxon>Bacilli</taxon>
        <taxon>Bacillales</taxon>
        <taxon>Paenibacillaceae</taxon>
        <taxon>Aneurinibacillus group</taxon>
        <taxon>Ammoniphilus</taxon>
    </lineage>
</organism>
<dbReference type="InterPro" id="IPR014963">
    <property type="entry name" value="UPF0302_N"/>
</dbReference>
<dbReference type="SMART" id="SM00914">
    <property type="entry name" value="IDEAL"/>
    <property type="match status" value="1"/>
</dbReference>
<dbReference type="Gene3D" id="3.40.1530.30">
    <property type="entry name" value="Uncharacterised family UPF0302, N-terminal domain"/>
    <property type="match status" value="1"/>
</dbReference>
<dbReference type="Pfam" id="PF08864">
    <property type="entry name" value="UPF0302"/>
    <property type="match status" value="1"/>
</dbReference>
<feature type="domain" description="IDEAL" evidence="2">
    <location>
        <begin position="139"/>
        <end position="175"/>
    </location>
</feature>
<dbReference type="PIRSF" id="PIRSF007165">
    <property type="entry name" value="UCP007165"/>
    <property type="match status" value="1"/>
</dbReference>
<dbReference type="InterPro" id="IPR038091">
    <property type="entry name" value="UPF0302_N_sf"/>
</dbReference>
<evidence type="ECO:0000313" key="3">
    <source>
        <dbReference type="EMBL" id="MBP1933424.1"/>
    </source>
</evidence>
<gene>
    <name evidence="3" type="ORF">J2Z37_003437</name>
</gene>
<proteinExistence type="inferred from homology"/>
<dbReference type="NCBIfam" id="NF002965">
    <property type="entry name" value="PRK03636.1"/>
    <property type="match status" value="1"/>
</dbReference>
<reference evidence="3 4" key="1">
    <citation type="submission" date="2021-03" db="EMBL/GenBank/DDBJ databases">
        <title>Genomic Encyclopedia of Type Strains, Phase IV (KMG-IV): sequencing the most valuable type-strain genomes for metagenomic binning, comparative biology and taxonomic classification.</title>
        <authorList>
            <person name="Goeker M."/>
        </authorList>
    </citation>
    <scope>NUCLEOTIDE SEQUENCE [LARGE SCALE GENOMIC DNA]</scope>
    <source>
        <strain evidence="3 4">DSM 24738</strain>
    </source>
</reference>
<dbReference type="InterPro" id="IPR014957">
    <property type="entry name" value="IDEAL_dom"/>
</dbReference>
<evidence type="ECO:0000256" key="1">
    <source>
        <dbReference type="HAMAP-Rule" id="MF_00760"/>
    </source>
</evidence>
<dbReference type="HAMAP" id="MF_00760">
    <property type="entry name" value="UPF0302"/>
    <property type="match status" value="1"/>
</dbReference>
<dbReference type="EMBL" id="JAGGKT010000011">
    <property type="protein sequence ID" value="MBP1933424.1"/>
    <property type="molecule type" value="Genomic_DNA"/>
</dbReference>
<comment type="caution">
    <text evidence="3">The sequence shown here is derived from an EMBL/GenBank/DDBJ whole genome shotgun (WGS) entry which is preliminary data.</text>
</comment>
<dbReference type="InterPro" id="IPR011188">
    <property type="entry name" value="UPF0302"/>
</dbReference>
<dbReference type="InterPro" id="IPR027393">
    <property type="entry name" value="Virus_scaffolding_prot_C"/>
</dbReference>
<dbReference type="Gene3D" id="4.10.810.10">
    <property type="entry name" value="Virus Scaffolding Protein, Chain A"/>
    <property type="match status" value="1"/>
</dbReference>
<accession>A0ABS4GT16</accession>
<dbReference type="RefSeq" id="WP_209811442.1">
    <property type="nucleotide sequence ID" value="NZ_JAGGKT010000011.1"/>
</dbReference>
<dbReference type="Proteomes" id="UP001519343">
    <property type="component" value="Unassembled WGS sequence"/>
</dbReference>
<name>A0ABS4GT16_9BACL</name>
<evidence type="ECO:0000259" key="2">
    <source>
        <dbReference type="SMART" id="SM00914"/>
    </source>
</evidence>
<comment type="similarity">
    <text evidence="1">Belongs to the UPF0302 family.</text>
</comment>
<keyword evidence="4" id="KW-1185">Reference proteome</keyword>
<sequence length="189" mass="22511">MDDVVTVSAKKEFIRWFLSHYQLKKKEGTWLFNYILSDERLLERIHFTEDLRNREKTMIVSAICSGATPFQFQKLTKVYYDVEKAFHDIRLNPHEDLYVTVYFRDRLTCSRYLTVLEGRPLQDQRVSQETVMSLLAEIIMDQSIRKHRMRKLQEEIDSALSKGDKGHFLALTAEWNELRMLELESEVDN</sequence>
<dbReference type="Pfam" id="PF08858">
    <property type="entry name" value="IDEAL"/>
    <property type="match status" value="1"/>
</dbReference>
<protein>
    <recommendedName>
        <fullName evidence="1">UPF0302 protein J2Z37_003437</fullName>
    </recommendedName>
</protein>